<evidence type="ECO:0000313" key="2">
    <source>
        <dbReference type="Proteomes" id="UP001058074"/>
    </source>
</evidence>
<comment type="caution">
    <text evidence="1">The sequence shown here is derived from an EMBL/GenBank/DDBJ whole genome shotgun (WGS) entry which is preliminary data.</text>
</comment>
<name>A0ACB5R7P4_9CLOT</name>
<proteinExistence type="predicted"/>
<organism evidence="1 2">
    <name type="scientific">Inconstantimicrobium mannanitabidum</name>
    <dbReference type="NCBI Taxonomy" id="1604901"/>
    <lineage>
        <taxon>Bacteria</taxon>
        <taxon>Bacillati</taxon>
        <taxon>Bacillota</taxon>
        <taxon>Clostridia</taxon>
        <taxon>Eubacteriales</taxon>
        <taxon>Clostridiaceae</taxon>
        <taxon>Inconstantimicrobium</taxon>
    </lineage>
</organism>
<sequence>MVRISDDILCKVEKPARYVGGEINQVNKDPKEVDIRFAFCFPDVYEVGMSHLGTRILYHTINARKDTYCERAFAPWPDMEALMRENDIPLYALETKDPLNQFDMIGFTLQYEMSYTNILNMLNMSGITIRASERGEDEPIIMAGGPCAYNPETLSGVIDFFELGEGEEMMNDVLDLYKQYKGKSKKEFLRAVAKIEGVYVPSLYDVTYNEDGTIKAFTPKYDDVPAKVKKRIINNFDKVDFPVDMLVPYTEIVHDRIVLEVFRGCTNGCRFCQAGMIYRPVREKSTETLLEQARELLKATGYKDISLSSLSTCDYSNITVLLNKLMEEHSANNVAVALPSIRVDAFSVDLIKEIQKVRKTGLTFAPEAGSQRMRDVINKGLTEERILEAAKNAFEAGWSTLKLYFMIGLPYETIDDVRGIGELSEKITEEYYKVPRNVRNKGLRVTVSTSIFVPKPFTPFQWVAMERIENVTEKISAVRGEIKAKSTSYSYHEQQTSYLESVFARGDRRVCEVLIKAYENGAKFDGWSEYFKFDVWKKALEEAGVDGDFYAYRNRSYDEILPWDFIDIGVNREYLQNENEKAKVGALTQNCRQGCTGCGVNVNFKEGKCFDGAILN</sequence>
<gene>
    <name evidence="1" type="ORF">rsdtw13_03830</name>
</gene>
<protein>
    <submittedName>
        <fullName evidence="1">Radical SAM domain protein</fullName>
    </submittedName>
</protein>
<keyword evidence="2" id="KW-1185">Reference proteome</keyword>
<accession>A0ACB5R7P4</accession>
<dbReference type="EMBL" id="BROD01000001">
    <property type="protein sequence ID" value="GKX65125.1"/>
    <property type="molecule type" value="Genomic_DNA"/>
</dbReference>
<evidence type="ECO:0000313" key="1">
    <source>
        <dbReference type="EMBL" id="GKX65125.1"/>
    </source>
</evidence>
<reference evidence="1" key="1">
    <citation type="journal article" date="2025" name="Int. J. Syst. Evol. Microbiol.">
        <title>Inconstantimicrobium mannanitabidum sp. nov., a novel member of the family Clostridiaceae isolated from anoxic soil under the treatment of reductive soil disinfestation.</title>
        <authorList>
            <person name="Ueki A."/>
            <person name="Tonouchi A."/>
            <person name="Honma S."/>
            <person name="Kaku N."/>
            <person name="Ueki K."/>
        </authorList>
    </citation>
    <scope>NUCLEOTIDE SEQUENCE</scope>
    <source>
        <strain evidence="1">TW13</strain>
    </source>
</reference>
<dbReference type="Proteomes" id="UP001058074">
    <property type="component" value="Unassembled WGS sequence"/>
</dbReference>